<feature type="transmembrane region" description="Helical" evidence="1">
    <location>
        <begin position="278"/>
        <end position="299"/>
    </location>
</feature>
<evidence type="ECO:0000313" key="3">
    <source>
        <dbReference type="Proteomes" id="UP000290849"/>
    </source>
</evidence>
<keyword evidence="1" id="KW-0812">Transmembrane</keyword>
<proteinExistence type="predicted"/>
<feature type="transmembrane region" description="Helical" evidence="1">
    <location>
        <begin position="143"/>
        <end position="162"/>
    </location>
</feature>
<evidence type="ECO:0000256" key="1">
    <source>
        <dbReference type="SAM" id="Phobius"/>
    </source>
</evidence>
<dbReference type="Proteomes" id="UP000290849">
    <property type="component" value="Unassembled WGS sequence"/>
</dbReference>
<keyword evidence="3" id="KW-1185">Reference proteome</keyword>
<evidence type="ECO:0008006" key="4">
    <source>
        <dbReference type="Google" id="ProtNLM"/>
    </source>
</evidence>
<feature type="transmembrane region" description="Helical" evidence="1">
    <location>
        <begin position="182"/>
        <end position="200"/>
    </location>
</feature>
<keyword evidence="1" id="KW-0472">Membrane</keyword>
<sequence>MLMPLLQTNGKSLLLKHVALSSILVLATFLWEGNKGYSLWDEGYLWYGSQRVLAGEVPIRDFMAYDPGRYYWVAGFMALFGDHGIMALRVALALFQVLGVTVGLGLVARSAKGAAGKTDILYLTLSALVVLIWMFTRHKVFDISVSIFLVGTLSLLVAAPSARRYLLTGIAVGIAAIIGRNHGVYGLVGSLGVTLWLHAFSETKPGLVKSCCLLAAGVVLGFLPLLLALFLVPGLGKAFWESVKFIFEQGATNLPLPVPWPWKVDFSAHPFTAAFPNFLVGIFFIVVLTFGAAALAWSIYQGWKGKPVQPAFVGAAFMALPYAHFAFSRADPSHLAQGIAPLVLGALVFTAARPVPSRWLLAGGLFAMSACAVLRFHPGWQCAVVEKCVELEISGNRIEMDGRTASDVALLRGLAKEYAGNGRSFMAAPFWPGSYALLERRSPVWEIYPVFSRPASFQEAEISRLQAERPGFIIIIDQALDGRAEYLYGNSHPLVYQFILENYERLDYPENPTYKIYLDRRPGTDVSAGLPQR</sequence>
<evidence type="ECO:0000313" key="2">
    <source>
        <dbReference type="EMBL" id="RXN87025.1"/>
    </source>
</evidence>
<dbReference type="AlphaFoldDB" id="A0A4Q1HI23"/>
<organism evidence="2 3">
    <name type="scientific">Achromobacter aloeverae</name>
    <dbReference type="NCBI Taxonomy" id="1750518"/>
    <lineage>
        <taxon>Bacteria</taxon>
        <taxon>Pseudomonadati</taxon>
        <taxon>Pseudomonadota</taxon>
        <taxon>Betaproteobacteria</taxon>
        <taxon>Burkholderiales</taxon>
        <taxon>Alcaligenaceae</taxon>
        <taxon>Achromobacter</taxon>
    </lineage>
</organism>
<protein>
    <recommendedName>
        <fullName evidence="4">Glycosyltransferase RgtA/B/C/D-like domain-containing protein</fullName>
    </recommendedName>
</protein>
<comment type="caution">
    <text evidence="2">The sequence shown here is derived from an EMBL/GenBank/DDBJ whole genome shotgun (WGS) entry which is preliminary data.</text>
</comment>
<accession>A0A4Q1HI23</accession>
<feature type="transmembrane region" description="Helical" evidence="1">
    <location>
        <begin position="311"/>
        <end position="328"/>
    </location>
</feature>
<dbReference type="EMBL" id="PYAL01000005">
    <property type="protein sequence ID" value="RXN87025.1"/>
    <property type="molecule type" value="Genomic_DNA"/>
</dbReference>
<keyword evidence="1" id="KW-1133">Transmembrane helix</keyword>
<gene>
    <name evidence="2" type="ORF">C7R54_17910</name>
</gene>
<reference evidence="2 3" key="1">
    <citation type="journal article" date="2017" name="Int. J. Syst. Evol. Microbiol.">
        <title>Achromobacter aloeverae sp. nov., isolated from the root of Aloe vera (L.) Burm.f.</title>
        <authorList>
            <person name="Kuncharoen N."/>
            <person name="Muramatsu Y."/>
            <person name="Shibata C."/>
            <person name="Kamakura Y."/>
            <person name="Nakagawa Y."/>
            <person name="Tanasupawat S."/>
        </authorList>
    </citation>
    <scope>NUCLEOTIDE SEQUENCE [LARGE SCALE GENOMIC DNA]</scope>
    <source>
        <strain evidence="2 3">AVA-1</strain>
    </source>
</reference>
<feature type="transmembrane region" description="Helical" evidence="1">
    <location>
        <begin position="86"/>
        <end position="108"/>
    </location>
</feature>
<feature type="transmembrane region" description="Helical" evidence="1">
    <location>
        <begin position="334"/>
        <end position="352"/>
    </location>
</feature>
<name>A0A4Q1HI23_9BURK</name>
<dbReference type="OrthoDB" id="2675565at2"/>
<feature type="transmembrane region" description="Helical" evidence="1">
    <location>
        <begin position="212"/>
        <end position="232"/>
    </location>
</feature>
<feature type="transmembrane region" description="Helical" evidence="1">
    <location>
        <begin position="12"/>
        <end position="31"/>
    </location>
</feature>
<feature type="transmembrane region" description="Helical" evidence="1">
    <location>
        <begin position="120"/>
        <end position="136"/>
    </location>
</feature>